<sequence>MANELGIFSIDKLNMTTVKQYLKGGGQASGEELVLLINLCKQNNMNPFTKEVYFVKYGSQPAQIVVSRDFYRKRAMANPNFAGIEVGVIVQEEDGTIKNLDGAFKTKKQELVGTWARVHMKNFEIPIHVAVAYDEYVQLKEGRPNKMWNSKPCTMLTKVAESQALRMTFPDGLSGTYGEEEYPEQKQPREVNGVEEPTQEEIQSFDKDKYLEQKKEELSSKKSSQHLDHDTGEIIEGEVIDKEVTAEDF</sequence>
<dbReference type="Pfam" id="PF03837">
    <property type="entry name" value="RecT"/>
    <property type="match status" value="1"/>
</dbReference>
<name>K2QB07_9LACT</name>
<organism evidence="2 3">
    <name type="scientific">Lactococcus garvieae DCC43</name>
    <dbReference type="NCBI Taxonomy" id="1231377"/>
    <lineage>
        <taxon>Bacteria</taxon>
        <taxon>Bacillati</taxon>
        <taxon>Bacillota</taxon>
        <taxon>Bacilli</taxon>
        <taxon>Lactobacillales</taxon>
        <taxon>Streptococcaceae</taxon>
        <taxon>Lactococcus</taxon>
    </lineage>
</organism>
<evidence type="ECO:0000313" key="2">
    <source>
        <dbReference type="EMBL" id="EKF50672.1"/>
    </source>
</evidence>
<comment type="caution">
    <text evidence="2">The sequence shown here is derived from an EMBL/GenBank/DDBJ whole genome shotgun (WGS) entry which is preliminary data.</text>
</comment>
<dbReference type="GO" id="GO:0003677">
    <property type="term" value="F:DNA binding"/>
    <property type="evidence" value="ECO:0007669"/>
    <property type="project" value="InterPro"/>
</dbReference>
<dbReference type="Proteomes" id="UP000006787">
    <property type="component" value="Unassembled WGS sequence"/>
</dbReference>
<evidence type="ECO:0000256" key="1">
    <source>
        <dbReference type="SAM" id="MobiDB-lite"/>
    </source>
</evidence>
<dbReference type="RefSeq" id="WP_003136574.1">
    <property type="nucleotide sequence ID" value="NZ_AMQS01000035.1"/>
</dbReference>
<dbReference type="AlphaFoldDB" id="K2QB07"/>
<gene>
    <name evidence="2" type="ORF">C426_1962</name>
</gene>
<dbReference type="EMBL" id="AMQS01000035">
    <property type="protein sequence ID" value="EKF50672.1"/>
    <property type="molecule type" value="Genomic_DNA"/>
</dbReference>
<dbReference type="InterPro" id="IPR018330">
    <property type="entry name" value="RecT_fam"/>
</dbReference>
<evidence type="ECO:0000313" key="3">
    <source>
        <dbReference type="Proteomes" id="UP000006787"/>
    </source>
</evidence>
<feature type="compositionally biased region" description="Basic and acidic residues" evidence="1">
    <location>
        <begin position="239"/>
        <end position="249"/>
    </location>
</feature>
<evidence type="ECO:0008006" key="4">
    <source>
        <dbReference type="Google" id="ProtNLM"/>
    </source>
</evidence>
<accession>K2QB07</accession>
<feature type="compositionally biased region" description="Basic and acidic residues" evidence="1">
    <location>
        <begin position="204"/>
        <end position="232"/>
    </location>
</feature>
<proteinExistence type="predicted"/>
<dbReference type="GO" id="GO:0006310">
    <property type="term" value="P:DNA recombination"/>
    <property type="evidence" value="ECO:0007669"/>
    <property type="project" value="InterPro"/>
</dbReference>
<protein>
    <recommendedName>
        <fullName evidence="4">Phage recombination protein Bet</fullName>
    </recommendedName>
</protein>
<dbReference type="NCBIfam" id="TIGR01913">
    <property type="entry name" value="bet_lambda"/>
    <property type="match status" value="1"/>
</dbReference>
<reference evidence="2 3" key="1">
    <citation type="journal article" date="2012" name="J. Bacteriol.">
        <title>Genome Sequence of the Bacteriocin-Producing Strain Lactococcus garvieae DCC43.</title>
        <authorList>
            <person name="Gabrielsen C."/>
            <person name="Brede D.A."/>
            <person name="Hernandez P.E."/>
            <person name="Nes I.F."/>
            <person name="Diep D.B."/>
        </authorList>
    </citation>
    <scope>NUCLEOTIDE SEQUENCE [LARGE SCALE GENOMIC DNA]</scope>
    <source>
        <strain evidence="2 3">DCC43</strain>
    </source>
</reference>
<feature type="region of interest" description="Disordered" evidence="1">
    <location>
        <begin position="170"/>
        <end position="249"/>
    </location>
</feature>
<dbReference type="eggNOG" id="COG3723">
    <property type="taxonomic scope" value="Bacteria"/>
</dbReference>
<dbReference type="PATRIC" id="fig|1231377.3.peg.1942"/>
<dbReference type="InterPro" id="IPR010183">
    <property type="entry name" value="Phage_lambda_Bet"/>
</dbReference>